<accession>A0ABS5BY63</accession>
<keyword evidence="4" id="KW-0106">Calcium</keyword>
<dbReference type="Proteomes" id="UP000676565">
    <property type="component" value="Unassembled WGS sequence"/>
</dbReference>
<keyword evidence="3" id="KW-0378">Hydrolase</keyword>
<dbReference type="PANTHER" id="PTHR42693">
    <property type="entry name" value="ARYLSULFATASE FAMILY MEMBER"/>
    <property type="match status" value="1"/>
</dbReference>
<dbReference type="InterPro" id="IPR024607">
    <property type="entry name" value="Sulfatase_CS"/>
</dbReference>
<keyword evidence="8" id="KW-1185">Reference proteome</keyword>
<comment type="caution">
    <text evidence="7">The sequence shown here is derived from an EMBL/GenBank/DDBJ whole genome shotgun (WGS) entry which is preliminary data.</text>
</comment>
<evidence type="ECO:0000313" key="8">
    <source>
        <dbReference type="Proteomes" id="UP000676565"/>
    </source>
</evidence>
<dbReference type="CDD" id="cd16146">
    <property type="entry name" value="ARS_like"/>
    <property type="match status" value="1"/>
</dbReference>
<evidence type="ECO:0000256" key="3">
    <source>
        <dbReference type="ARBA" id="ARBA00022801"/>
    </source>
</evidence>
<evidence type="ECO:0000256" key="1">
    <source>
        <dbReference type="ARBA" id="ARBA00008779"/>
    </source>
</evidence>
<dbReference type="EMBL" id="JAGKQQ010000001">
    <property type="protein sequence ID" value="MBP3958671.1"/>
    <property type="molecule type" value="Genomic_DNA"/>
</dbReference>
<organism evidence="7 8">
    <name type="scientific">Gemmata palustris</name>
    <dbReference type="NCBI Taxonomy" id="2822762"/>
    <lineage>
        <taxon>Bacteria</taxon>
        <taxon>Pseudomonadati</taxon>
        <taxon>Planctomycetota</taxon>
        <taxon>Planctomycetia</taxon>
        <taxon>Gemmatales</taxon>
        <taxon>Gemmataceae</taxon>
        <taxon>Gemmata</taxon>
    </lineage>
</organism>
<dbReference type="InterPro" id="IPR050738">
    <property type="entry name" value="Sulfatase"/>
</dbReference>
<feature type="signal peptide" evidence="5">
    <location>
        <begin position="1"/>
        <end position="18"/>
    </location>
</feature>
<dbReference type="RefSeq" id="WP_210658870.1">
    <property type="nucleotide sequence ID" value="NZ_JAGKQQ010000001.1"/>
</dbReference>
<dbReference type="InterPro" id="IPR017850">
    <property type="entry name" value="Alkaline_phosphatase_core_sf"/>
</dbReference>
<dbReference type="PANTHER" id="PTHR42693:SF53">
    <property type="entry name" value="ENDO-4-O-SULFATASE"/>
    <property type="match status" value="1"/>
</dbReference>
<evidence type="ECO:0000256" key="4">
    <source>
        <dbReference type="ARBA" id="ARBA00022837"/>
    </source>
</evidence>
<gene>
    <name evidence="7" type="ORF">J8F10_25775</name>
</gene>
<protein>
    <submittedName>
        <fullName evidence="7">Arylsulfatase</fullName>
    </submittedName>
</protein>
<proteinExistence type="inferred from homology"/>
<feature type="domain" description="Sulfatase N-terminal" evidence="6">
    <location>
        <begin position="23"/>
        <end position="348"/>
    </location>
</feature>
<name>A0ABS5BY63_9BACT</name>
<comment type="similarity">
    <text evidence="1">Belongs to the sulfatase family.</text>
</comment>
<dbReference type="SUPFAM" id="SSF53649">
    <property type="entry name" value="Alkaline phosphatase-like"/>
    <property type="match status" value="1"/>
</dbReference>
<evidence type="ECO:0000313" key="7">
    <source>
        <dbReference type="EMBL" id="MBP3958671.1"/>
    </source>
</evidence>
<keyword evidence="2" id="KW-0479">Metal-binding</keyword>
<dbReference type="Gene3D" id="3.40.720.10">
    <property type="entry name" value="Alkaline Phosphatase, subunit A"/>
    <property type="match status" value="1"/>
</dbReference>
<dbReference type="Gene3D" id="3.30.1120.10">
    <property type="match status" value="1"/>
</dbReference>
<dbReference type="InterPro" id="IPR000917">
    <property type="entry name" value="Sulfatase_N"/>
</dbReference>
<dbReference type="Pfam" id="PF00884">
    <property type="entry name" value="Sulfatase"/>
    <property type="match status" value="1"/>
</dbReference>
<evidence type="ECO:0000259" key="6">
    <source>
        <dbReference type="Pfam" id="PF00884"/>
    </source>
</evidence>
<evidence type="ECO:0000256" key="2">
    <source>
        <dbReference type="ARBA" id="ARBA00022723"/>
    </source>
</evidence>
<dbReference type="PROSITE" id="PS00523">
    <property type="entry name" value="SULFATASE_1"/>
    <property type="match status" value="1"/>
</dbReference>
<evidence type="ECO:0000256" key="5">
    <source>
        <dbReference type="SAM" id="SignalP"/>
    </source>
</evidence>
<reference evidence="7 8" key="1">
    <citation type="submission" date="2021-04" db="EMBL/GenBank/DDBJ databases">
        <authorList>
            <person name="Ivanova A."/>
        </authorList>
    </citation>
    <scope>NUCLEOTIDE SEQUENCE [LARGE SCALE GENOMIC DNA]</scope>
    <source>
        <strain evidence="7 8">G18</strain>
    </source>
</reference>
<feature type="chain" id="PRO_5047172711" evidence="5">
    <location>
        <begin position="19"/>
        <end position="581"/>
    </location>
</feature>
<keyword evidence="5" id="KW-0732">Signal</keyword>
<sequence>MRWLLSALLLALPASLFATDTPPNVLIVITDDQGFGDFGAHGNPVLKTPNLDTFAKESVWLKNFYVSPVCSPTRASLLTGLYNYRTGVVDTYLGRSLMRPDVKTLAQHLSATGYRTGLFGKWHLGDNYPLRPEDRGFQQTLWSAGGGLAQPSDPPDADPKTAYFDPALKQNGSVVKTKGYCTDVFTSAALKFITTESNKPFFAFVAFNAPHAPYQVPETFAAKYAKLDLTEKSFPKTGQPWTVPKLNTDEIAKAYGMIENIDTNFAALMRALEDKKLKDNTIVVFLTDNGPGGVRWNAGLRNRKGTVYEGGIRVPCYVRYPAKVRGGQAIDTPLAHIDITPTLLELCGANSGATFDGRSFARLLTQAPGNWPGRTLFFQWHRGDEPEKYRAFAARGPKYKLVQSAGVAPNAKWTPKYELFDIAADPFEEKDLAADKPEEVAQLKREYEAWFTDVTKKGFEPARVVIGSEKENPVRLSRQDWRGPKAGWNADSEGHWEVEIARAGRYKVTFHSPGKLERGTMTVTVSATEEFIGLNAEGTDSLSREANLSAGPTRLSANVTSDKGRRAVTHLTLEYLGPVKK</sequence>